<accession>K9P758</accession>
<evidence type="ECO:0000313" key="1">
    <source>
        <dbReference type="EMBL" id="AFY28803.1"/>
    </source>
</evidence>
<dbReference type="HOGENOM" id="CLU_2805268_0_0_3"/>
<dbReference type="AlphaFoldDB" id="K9P758"/>
<dbReference type="Proteomes" id="UP000010388">
    <property type="component" value="Chromosome"/>
</dbReference>
<proteinExistence type="predicted"/>
<dbReference type="KEGG" id="cgc:Cyagr_1652"/>
<gene>
    <name evidence="1" type="ordered locus">Cyagr_1652</name>
</gene>
<reference evidence="2" key="1">
    <citation type="journal article" date="2013" name="Proc. Natl. Acad. Sci. U.S.A.">
        <title>Improving the coverage of the cyanobacterial phylum using diversity-driven genome sequencing.</title>
        <authorList>
            <person name="Shih P.M."/>
            <person name="Wu D."/>
            <person name="Latifi A."/>
            <person name="Axen S.D."/>
            <person name="Fewer D.P."/>
            <person name="Talla E."/>
            <person name="Calteau A."/>
            <person name="Cai F."/>
            <person name="Tandeau de Marsac N."/>
            <person name="Rippka R."/>
            <person name="Herdman M."/>
            <person name="Sivonen K."/>
            <person name="Coursin T."/>
            <person name="Laurent T."/>
            <person name="Goodwin L."/>
            <person name="Nolan M."/>
            <person name="Davenport K.W."/>
            <person name="Han C.S."/>
            <person name="Rubin E.M."/>
            <person name="Eisen J.A."/>
            <person name="Woyke T."/>
            <person name="Gugger M."/>
            <person name="Kerfeld C.A."/>
        </authorList>
    </citation>
    <scope>NUCLEOTIDE SEQUENCE [LARGE SCALE GENOMIC DNA]</scope>
    <source>
        <strain evidence="2">ATCC 27147 / PCC 6307</strain>
    </source>
</reference>
<name>K9P758_CYAGP</name>
<dbReference type="EMBL" id="CP003495">
    <property type="protein sequence ID" value="AFY28803.1"/>
    <property type="molecule type" value="Genomic_DNA"/>
</dbReference>
<evidence type="ECO:0000313" key="2">
    <source>
        <dbReference type="Proteomes" id="UP000010388"/>
    </source>
</evidence>
<protein>
    <submittedName>
        <fullName evidence="1">Uncharacterized protein</fullName>
    </submittedName>
</protein>
<dbReference type="STRING" id="292564.Cyagr_1652"/>
<organism evidence="1 2">
    <name type="scientific">Cyanobium gracile (strain ATCC 27147 / PCC 6307)</name>
    <dbReference type="NCBI Taxonomy" id="292564"/>
    <lineage>
        <taxon>Bacteria</taxon>
        <taxon>Bacillati</taxon>
        <taxon>Cyanobacteriota</taxon>
        <taxon>Cyanophyceae</taxon>
        <taxon>Synechococcales</taxon>
        <taxon>Prochlorococcaceae</taxon>
        <taxon>Cyanobium</taxon>
    </lineage>
</organism>
<sequence length="67" mass="7680">MPMRTAVAANSPEEPDPFVALLSEECLEMIEKIQAYRERIQLPSTPRAILEDAIIEYYTALKRVGNW</sequence>